<dbReference type="EMBL" id="FQWV01000001">
    <property type="protein sequence ID" value="SHG52632.1"/>
    <property type="molecule type" value="Genomic_DNA"/>
</dbReference>
<keyword evidence="1" id="KW-0812">Transmembrane</keyword>
<evidence type="ECO:0000313" key="3">
    <source>
        <dbReference type="Proteomes" id="UP000184357"/>
    </source>
</evidence>
<organism evidence="2 3">
    <name type="scientific">Halobaculum gomorrense</name>
    <dbReference type="NCBI Taxonomy" id="43928"/>
    <lineage>
        <taxon>Archaea</taxon>
        <taxon>Methanobacteriati</taxon>
        <taxon>Methanobacteriota</taxon>
        <taxon>Stenosarchaea group</taxon>
        <taxon>Halobacteria</taxon>
        <taxon>Halobacteriales</taxon>
        <taxon>Haloferacaceae</taxon>
        <taxon>Halobaculum</taxon>
    </lineage>
</organism>
<keyword evidence="1" id="KW-0472">Membrane</keyword>
<reference evidence="2 3" key="1">
    <citation type="submission" date="2016-11" db="EMBL/GenBank/DDBJ databases">
        <authorList>
            <person name="Jaros S."/>
            <person name="Januszkiewicz K."/>
            <person name="Wedrychowicz H."/>
        </authorList>
    </citation>
    <scope>NUCLEOTIDE SEQUENCE [LARGE SCALE GENOMIC DNA]</scope>
    <source>
        <strain evidence="2 3">DSM 9297</strain>
    </source>
</reference>
<gene>
    <name evidence="2" type="ORF">SAMN05443636_0527</name>
</gene>
<sequence>MRTETADRVRIGLATAAVFAVTALAALGLASIAL</sequence>
<dbReference type="Proteomes" id="UP000184357">
    <property type="component" value="Unassembled WGS sequence"/>
</dbReference>
<feature type="transmembrane region" description="Helical" evidence="1">
    <location>
        <begin position="12"/>
        <end position="33"/>
    </location>
</feature>
<name>A0A1M5KIJ8_9EURY</name>
<dbReference type="STRING" id="43928.SAMN05443636_0527"/>
<keyword evidence="1" id="KW-1133">Transmembrane helix</keyword>
<keyword evidence="3" id="KW-1185">Reference proteome</keyword>
<evidence type="ECO:0000256" key="1">
    <source>
        <dbReference type="SAM" id="Phobius"/>
    </source>
</evidence>
<protein>
    <submittedName>
        <fullName evidence="2">Uncharacterized protein</fullName>
    </submittedName>
</protein>
<proteinExistence type="predicted"/>
<dbReference type="AlphaFoldDB" id="A0A1M5KIJ8"/>
<evidence type="ECO:0000313" key="2">
    <source>
        <dbReference type="EMBL" id="SHG52632.1"/>
    </source>
</evidence>
<accession>A0A1M5KIJ8</accession>